<keyword evidence="3 10" id="KW-0808">Transferase</keyword>
<dbReference type="CDD" id="cd02165">
    <property type="entry name" value="NMNAT"/>
    <property type="match status" value="1"/>
</dbReference>
<evidence type="ECO:0000256" key="8">
    <source>
        <dbReference type="ARBA" id="ARBA00049001"/>
    </source>
</evidence>
<dbReference type="PANTHER" id="PTHR31285">
    <property type="entry name" value="NICOTINAMIDE MONONUCLEOTIDE ADENYLYLTRANSFERASE"/>
    <property type="match status" value="1"/>
</dbReference>
<dbReference type="GO" id="GO:0009435">
    <property type="term" value="P:NAD+ biosynthetic process"/>
    <property type="evidence" value="ECO:0007669"/>
    <property type="project" value="UniProtKB-UniPathway"/>
</dbReference>
<evidence type="ECO:0000256" key="9">
    <source>
        <dbReference type="SAM" id="MobiDB-lite"/>
    </source>
</evidence>
<keyword evidence="6" id="KW-0067">ATP-binding</keyword>
<dbReference type="Gene3D" id="3.40.50.620">
    <property type="entry name" value="HUPs"/>
    <property type="match status" value="1"/>
</dbReference>
<dbReference type="Proteomes" id="UP000256964">
    <property type="component" value="Unassembled WGS sequence"/>
</dbReference>
<evidence type="ECO:0000313" key="11">
    <source>
        <dbReference type="Proteomes" id="UP000256964"/>
    </source>
</evidence>
<keyword evidence="7" id="KW-0520">NAD</keyword>
<evidence type="ECO:0000313" key="10">
    <source>
        <dbReference type="EMBL" id="RDX57078.1"/>
    </source>
</evidence>
<evidence type="ECO:0000256" key="6">
    <source>
        <dbReference type="ARBA" id="ARBA00022840"/>
    </source>
</evidence>
<evidence type="ECO:0000256" key="4">
    <source>
        <dbReference type="ARBA" id="ARBA00022695"/>
    </source>
</evidence>
<reference evidence="10 11" key="1">
    <citation type="journal article" date="2018" name="Biotechnol. Biofuels">
        <title>Integrative visual omics of the white-rot fungus Polyporus brumalis exposes the biotechnological potential of its oxidative enzymes for delignifying raw plant biomass.</title>
        <authorList>
            <person name="Miyauchi S."/>
            <person name="Rancon A."/>
            <person name="Drula E."/>
            <person name="Hage H."/>
            <person name="Chaduli D."/>
            <person name="Favel A."/>
            <person name="Grisel S."/>
            <person name="Henrissat B."/>
            <person name="Herpoel-Gimbert I."/>
            <person name="Ruiz-Duenas F.J."/>
            <person name="Chevret D."/>
            <person name="Hainaut M."/>
            <person name="Lin J."/>
            <person name="Wang M."/>
            <person name="Pangilinan J."/>
            <person name="Lipzen A."/>
            <person name="Lesage-Meessen L."/>
            <person name="Navarro D."/>
            <person name="Riley R."/>
            <person name="Grigoriev I.V."/>
            <person name="Zhou S."/>
            <person name="Raouche S."/>
            <person name="Rosso M.N."/>
        </authorList>
    </citation>
    <scope>NUCLEOTIDE SEQUENCE [LARGE SCALE GENOMIC DNA]</scope>
    <source>
        <strain evidence="10 11">BRFM 1820</strain>
    </source>
</reference>
<evidence type="ECO:0000256" key="1">
    <source>
        <dbReference type="ARBA" id="ARBA00004790"/>
    </source>
</evidence>
<dbReference type="GO" id="GO:0005737">
    <property type="term" value="C:cytoplasm"/>
    <property type="evidence" value="ECO:0007669"/>
    <property type="project" value="TreeGrafter"/>
</dbReference>
<evidence type="ECO:0000256" key="5">
    <source>
        <dbReference type="ARBA" id="ARBA00022741"/>
    </source>
</evidence>
<accession>A0A371DX67</accession>
<dbReference type="GO" id="GO:0016887">
    <property type="term" value="F:ATP hydrolysis activity"/>
    <property type="evidence" value="ECO:0007669"/>
    <property type="project" value="TreeGrafter"/>
</dbReference>
<dbReference type="UniPathway" id="UPA00253">
    <property type="reaction ID" value="UER00600"/>
</dbReference>
<organism evidence="10 11">
    <name type="scientific">Lentinus brumalis</name>
    <dbReference type="NCBI Taxonomy" id="2498619"/>
    <lineage>
        <taxon>Eukaryota</taxon>
        <taxon>Fungi</taxon>
        <taxon>Dikarya</taxon>
        <taxon>Basidiomycota</taxon>
        <taxon>Agaricomycotina</taxon>
        <taxon>Agaricomycetes</taxon>
        <taxon>Polyporales</taxon>
        <taxon>Polyporaceae</taxon>
        <taxon>Lentinus</taxon>
    </lineage>
</organism>
<keyword evidence="5" id="KW-0547">Nucleotide-binding</keyword>
<keyword evidence="2" id="KW-0662">Pyridine nucleotide biosynthesis</keyword>
<evidence type="ECO:0000256" key="7">
    <source>
        <dbReference type="ARBA" id="ARBA00023027"/>
    </source>
</evidence>
<comment type="pathway">
    <text evidence="1">Cofactor biosynthesis; NAD(+) biosynthesis.</text>
</comment>
<evidence type="ECO:0000256" key="3">
    <source>
        <dbReference type="ARBA" id="ARBA00022679"/>
    </source>
</evidence>
<dbReference type="InterPro" id="IPR014729">
    <property type="entry name" value="Rossmann-like_a/b/a_fold"/>
</dbReference>
<sequence>MAFTSCLHRVQRGLSTVELVHSSHPRWPLPPGRSHLSPTIQISVLDSSFNPPTLAHLALASVLPPSPPPPANSPDTPLAAHPSQVDFDARLLLLSVRNADKQLKPGDATYEQRMEMMVLLAQDLAHTRSRTLHAAQTSPQESSAHEPNIAVAIIDEPTFVGKSALLLDFLRNRISDLYSTPGISLPPESPSPRESINTEPPYPYPKLTFLMGTDTIIRFFATRYYASEEAMKAALHRFLSPAENDSRIVCARRSSQGVSREQEETAETLLPEFVRDIAPADRITFVDIGEKECAFSSSEVREKIAKGDEGWRVMVTPRVASYIEQHGLYSRT</sequence>
<protein>
    <submittedName>
        <fullName evidence="10">Nucleotidylyl transferase</fullName>
    </submittedName>
</protein>
<feature type="region of interest" description="Disordered" evidence="9">
    <location>
        <begin position="62"/>
        <end position="81"/>
    </location>
</feature>
<dbReference type="SUPFAM" id="SSF52374">
    <property type="entry name" value="Nucleotidylyl transferase"/>
    <property type="match status" value="1"/>
</dbReference>
<comment type="catalytic activity">
    <reaction evidence="8">
        <text>beta-nicotinamide D-ribonucleotide + ATP + H(+) = diphosphate + NAD(+)</text>
        <dbReference type="Rhea" id="RHEA:21360"/>
        <dbReference type="ChEBI" id="CHEBI:14649"/>
        <dbReference type="ChEBI" id="CHEBI:15378"/>
        <dbReference type="ChEBI" id="CHEBI:30616"/>
        <dbReference type="ChEBI" id="CHEBI:33019"/>
        <dbReference type="ChEBI" id="CHEBI:57540"/>
        <dbReference type="EC" id="2.7.7.1"/>
    </reaction>
</comment>
<dbReference type="EMBL" id="KZ857379">
    <property type="protein sequence ID" value="RDX57078.1"/>
    <property type="molecule type" value="Genomic_DNA"/>
</dbReference>
<dbReference type="PANTHER" id="PTHR31285:SF0">
    <property type="entry name" value="NICOTINAMIDE MONONUCLEOTIDE ADENYLYLTRANSFERASE"/>
    <property type="match status" value="1"/>
</dbReference>
<dbReference type="InterPro" id="IPR005248">
    <property type="entry name" value="NadD/NMNAT"/>
</dbReference>
<dbReference type="GO" id="GO:0005634">
    <property type="term" value="C:nucleus"/>
    <property type="evidence" value="ECO:0007669"/>
    <property type="project" value="TreeGrafter"/>
</dbReference>
<name>A0A371DX67_9APHY</name>
<dbReference type="GO" id="GO:0005524">
    <property type="term" value="F:ATP binding"/>
    <property type="evidence" value="ECO:0007669"/>
    <property type="project" value="UniProtKB-KW"/>
</dbReference>
<gene>
    <name evidence="10" type="ORF">OH76DRAFT_1394841</name>
</gene>
<evidence type="ECO:0000256" key="2">
    <source>
        <dbReference type="ARBA" id="ARBA00022642"/>
    </source>
</evidence>
<dbReference type="OrthoDB" id="5591297at2759"/>
<proteinExistence type="predicted"/>
<keyword evidence="4" id="KW-0548">Nucleotidyltransferase</keyword>
<dbReference type="GO" id="GO:0000309">
    <property type="term" value="F:nicotinamide-nucleotide adenylyltransferase activity"/>
    <property type="evidence" value="ECO:0007669"/>
    <property type="project" value="UniProtKB-EC"/>
</dbReference>
<dbReference type="AlphaFoldDB" id="A0A371DX67"/>
<keyword evidence="11" id="KW-1185">Reference proteome</keyword>
<feature type="region of interest" description="Disordered" evidence="9">
    <location>
        <begin position="180"/>
        <end position="200"/>
    </location>
</feature>
<dbReference type="STRING" id="139420.A0A371DX67"/>